<dbReference type="PANTHER" id="PTHR17985">
    <property type="entry name" value="SER/THR-RICH PROTEIN T10 IN DGCR REGION"/>
    <property type="match status" value="1"/>
</dbReference>
<dbReference type="GO" id="GO:0009306">
    <property type="term" value="P:protein secretion"/>
    <property type="evidence" value="ECO:0007669"/>
    <property type="project" value="TreeGrafter"/>
</dbReference>
<accession>A0AAD6I5G5</accession>
<evidence type="ECO:0000313" key="1">
    <source>
        <dbReference type="EMBL" id="KAJ6030374.1"/>
    </source>
</evidence>
<dbReference type="EMBL" id="JAQJZL010000014">
    <property type="protein sequence ID" value="KAJ6030374.1"/>
    <property type="molecule type" value="Genomic_DNA"/>
</dbReference>
<reference evidence="1" key="1">
    <citation type="journal article" date="2023" name="IMA Fungus">
        <title>Comparative genomic study of the Penicillium genus elucidates a diverse pangenome and 15 lateral gene transfer events.</title>
        <authorList>
            <person name="Petersen C."/>
            <person name="Sorensen T."/>
            <person name="Nielsen M.R."/>
            <person name="Sondergaard T.E."/>
            <person name="Sorensen J.L."/>
            <person name="Fitzpatrick D.A."/>
            <person name="Frisvad J.C."/>
            <person name="Nielsen K.L."/>
        </authorList>
    </citation>
    <scope>NUCLEOTIDE SEQUENCE</scope>
    <source>
        <strain evidence="1">IBT 15450</strain>
    </source>
</reference>
<dbReference type="GO" id="GO:0007030">
    <property type="term" value="P:Golgi organization"/>
    <property type="evidence" value="ECO:0007669"/>
    <property type="project" value="TreeGrafter"/>
</dbReference>
<sequence>MCIALISTAHPAYSLIVINNRDEFLHRPTSSPDWWPEPSSHVLGSRDLARSTHGTWMGVTKYGKIAILTNYREDKASEAIGVYSRGLIVNSWLTGPIDKQEATREFVRAIVASPEAKQVGGFSLVCGHINEPLAIVSNRSSDMDHITWVATEKDQTRGLSNTSVDDRTWPKILDGERLMEAAIQDHVSNQTEDEDALIEQLLQVLSTDTLPRLSQGATLDTYIQHLRESIFIPVIGDTNEHEQAADTPANGSLDKNYTSGIYGTQKQTVLLARLDGRVRYFERTLYDNDAKAVPLGQGDNSFEFIIQ</sequence>
<name>A0AAD6I5G5_PENCN</name>
<dbReference type="GO" id="GO:0005794">
    <property type="term" value="C:Golgi apparatus"/>
    <property type="evidence" value="ECO:0007669"/>
    <property type="project" value="TreeGrafter"/>
</dbReference>
<evidence type="ECO:0008006" key="3">
    <source>
        <dbReference type="Google" id="ProtNLM"/>
    </source>
</evidence>
<dbReference type="PANTHER" id="PTHR17985:SF8">
    <property type="entry name" value="TRANSPORT AND GOLGI ORGANIZATION PROTEIN 2 HOMOLOG"/>
    <property type="match status" value="1"/>
</dbReference>
<keyword evidence="2" id="KW-1185">Reference proteome</keyword>
<comment type="caution">
    <text evidence="1">The sequence shown here is derived from an EMBL/GenBank/DDBJ whole genome shotgun (WGS) entry which is preliminary data.</text>
</comment>
<gene>
    <name evidence="1" type="ORF">N7460_010640</name>
</gene>
<dbReference type="AlphaFoldDB" id="A0AAD6I5G5"/>
<dbReference type="Pfam" id="PF05742">
    <property type="entry name" value="TANGO2"/>
    <property type="match status" value="1"/>
</dbReference>
<organism evidence="1 2">
    <name type="scientific">Penicillium canescens</name>
    <dbReference type="NCBI Taxonomy" id="5083"/>
    <lineage>
        <taxon>Eukaryota</taxon>
        <taxon>Fungi</taxon>
        <taxon>Dikarya</taxon>
        <taxon>Ascomycota</taxon>
        <taxon>Pezizomycotina</taxon>
        <taxon>Eurotiomycetes</taxon>
        <taxon>Eurotiomycetidae</taxon>
        <taxon>Eurotiales</taxon>
        <taxon>Aspergillaceae</taxon>
        <taxon>Penicillium</taxon>
    </lineage>
</organism>
<dbReference type="InterPro" id="IPR008551">
    <property type="entry name" value="TANGO2"/>
</dbReference>
<proteinExistence type="predicted"/>
<reference evidence="1" key="2">
    <citation type="submission" date="2023-01" db="EMBL/GenBank/DDBJ databases">
        <authorList>
            <person name="Petersen C."/>
        </authorList>
    </citation>
    <scope>NUCLEOTIDE SEQUENCE</scope>
    <source>
        <strain evidence="1">IBT 15450</strain>
    </source>
</reference>
<evidence type="ECO:0000313" key="2">
    <source>
        <dbReference type="Proteomes" id="UP001219568"/>
    </source>
</evidence>
<dbReference type="Proteomes" id="UP001219568">
    <property type="component" value="Unassembled WGS sequence"/>
</dbReference>
<protein>
    <recommendedName>
        <fullName evidence="3">DUF833-domain-containing protein</fullName>
    </recommendedName>
</protein>